<gene>
    <name evidence="2" type="ORF">UT11_C0028G0010</name>
</gene>
<proteinExistence type="predicted"/>
<sequence length="90" mass="10636">MARSDCLSEETLLGVILDEEFPGRPFCEAHVAQCARCQAEMARLQDDIEEANRQKRPYKSTIDRFLDEIEEFRKYRKWRLDPVETDLSLI</sequence>
<feature type="coiled-coil region" evidence="1">
    <location>
        <begin position="27"/>
        <end position="61"/>
    </location>
</feature>
<reference evidence="2 3" key="1">
    <citation type="journal article" date="2015" name="Nature">
        <title>rRNA introns, odd ribosomes, and small enigmatic genomes across a large radiation of phyla.</title>
        <authorList>
            <person name="Brown C.T."/>
            <person name="Hug L.A."/>
            <person name="Thomas B.C."/>
            <person name="Sharon I."/>
            <person name="Castelle C.J."/>
            <person name="Singh A."/>
            <person name="Wilkins M.J."/>
            <person name="Williams K.H."/>
            <person name="Banfield J.F."/>
        </authorList>
    </citation>
    <scope>NUCLEOTIDE SEQUENCE [LARGE SCALE GENOMIC DNA]</scope>
</reference>
<evidence type="ECO:0000256" key="1">
    <source>
        <dbReference type="SAM" id="Coils"/>
    </source>
</evidence>
<name>A0A0G0LMZ1_9BACT</name>
<accession>A0A0G0LMZ1</accession>
<evidence type="ECO:0000313" key="3">
    <source>
        <dbReference type="Proteomes" id="UP000033934"/>
    </source>
</evidence>
<keyword evidence="1" id="KW-0175">Coiled coil</keyword>
<dbReference type="AlphaFoldDB" id="A0A0G0LMZ1"/>
<dbReference type="Proteomes" id="UP000033934">
    <property type="component" value="Unassembled WGS sequence"/>
</dbReference>
<protein>
    <recommendedName>
        <fullName evidence="4">Zinc-finger domain-containing protein</fullName>
    </recommendedName>
</protein>
<dbReference type="EMBL" id="LBVO01000028">
    <property type="protein sequence ID" value="KKQ89350.1"/>
    <property type="molecule type" value="Genomic_DNA"/>
</dbReference>
<comment type="caution">
    <text evidence="2">The sequence shown here is derived from an EMBL/GenBank/DDBJ whole genome shotgun (WGS) entry which is preliminary data.</text>
</comment>
<evidence type="ECO:0000313" key="2">
    <source>
        <dbReference type="EMBL" id="KKQ89350.1"/>
    </source>
</evidence>
<organism evidence="2 3">
    <name type="scientific">Berkelbacteria bacterium GW2011_GWA2_38_9</name>
    <dbReference type="NCBI Taxonomy" id="1618334"/>
    <lineage>
        <taxon>Bacteria</taxon>
        <taxon>Candidatus Berkelbacteria</taxon>
    </lineage>
</organism>
<evidence type="ECO:0008006" key="4">
    <source>
        <dbReference type="Google" id="ProtNLM"/>
    </source>
</evidence>